<protein>
    <recommendedName>
        <fullName evidence="1">Serine/threonine-protein phosphatase</fullName>
        <ecNumber evidence="1">3.1.3.16</ecNumber>
    </recommendedName>
</protein>
<keyword evidence="1" id="KW-0378">Hydrolase</keyword>
<dbReference type="Gene3D" id="3.60.21.10">
    <property type="match status" value="1"/>
</dbReference>
<feature type="compositionally biased region" description="Basic residues" evidence="2">
    <location>
        <begin position="1"/>
        <end position="21"/>
    </location>
</feature>
<dbReference type="SUPFAM" id="SSF56300">
    <property type="entry name" value="Metallo-dependent phosphatases"/>
    <property type="match status" value="1"/>
</dbReference>
<feature type="region of interest" description="Disordered" evidence="2">
    <location>
        <begin position="350"/>
        <end position="385"/>
    </location>
</feature>
<dbReference type="PROSITE" id="PS00125">
    <property type="entry name" value="SER_THR_PHOSPHATASE"/>
    <property type="match status" value="1"/>
</dbReference>
<sequence length="385" mass="44189">MLAQSKRRKGAQSKKSKRKPSPAKSVPKRERRNRIAETKDPNRRWLKQIVANFLNPDSTKIQYNMDDIVKLLDQALVDITIQPTLLEFEAPTFVCGDIHGQITDLRRILHICGYPSTKRFLFLGDYVDRGAHSIEVICVLFALRLLFKNNVYLLRGNHELAHINKSYGFMEDINNRWASDLPKAKELYRKFNEVFSFLPLAAVVSNKILCMHGGLSPSLNSLDDIRRLERPITTPKGLAQDILWADPQHGVQGFKHNSMRACSFNFGEKDVEERLKKMGLSKMIRAHQVVQFGWEAFANGRVITVFSASRYQEELYNYAAIIDIQKNLRMEIMMIKPADFEETLNGVVKDELTKDAPQTPSTKSEDEKSLRGKSERGKTFEEKDD</sequence>
<dbReference type="GO" id="GO:0005737">
    <property type="term" value="C:cytoplasm"/>
    <property type="evidence" value="ECO:0007669"/>
    <property type="project" value="TreeGrafter"/>
</dbReference>
<feature type="compositionally biased region" description="Basic and acidic residues" evidence="2">
    <location>
        <begin position="363"/>
        <end position="385"/>
    </location>
</feature>
<accession>A0AAV5V5X3</accession>
<dbReference type="PRINTS" id="PR00114">
    <property type="entry name" value="STPHPHTASE"/>
</dbReference>
<evidence type="ECO:0000313" key="4">
    <source>
        <dbReference type="EMBL" id="GMT14538.1"/>
    </source>
</evidence>
<feature type="domain" description="Serine/threonine specific protein phosphatases" evidence="3">
    <location>
        <begin position="154"/>
        <end position="159"/>
    </location>
</feature>
<dbReference type="EMBL" id="BTSY01000002">
    <property type="protein sequence ID" value="GMT14538.1"/>
    <property type="molecule type" value="Genomic_DNA"/>
</dbReference>
<dbReference type="Proteomes" id="UP001432322">
    <property type="component" value="Unassembled WGS sequence"/>
</dbReference>
<dbReference type="GO" id="GO:0004722">
    <property type="term" value="F:protein serine/threonine phosphatase activity"/>
    <property type="evidence" value="ECO:0007669"/>
    <property type="project" value="UniProtKB-EC"/>
</dbReference>
<dbReference type="Pfam" id="PF00149">
    <property type="entry name" value="Metallophos"/>
    <property type="match status" value="1"/>
</dbReference>
<comment type="catalytic activity">
    <reaction evidence="1">
        <text>O-phospho-L-threonyl-[protein] + H2O = L-threonyl-[protein] + phosphate</text>
        <dbReference type="Rhea" id="RHEA:47004"/>
        <dbReference type="Rhea" id="RHEA-COMP:11060"/>
        <dbReference type="Rhea" id="RHEA-COMP:11605"/>
        <dbReference type="ChEBI" id="CHEBI:15377"/>
        <dbReference type="ChEBI" id="CHEBI:30013"/>
        <dbReference type="ChEBI" id="CHEBI:43474"/>
        <dbReference type="ChEBI" id="CHEBI:61977"/>
        <dbReference type="EC" id="3.1.3.16"/>
    </reaction>
</comment>
<organism evidence="4 5">
    <name type="scientific">Pristionchus fissidentatus</name>
    <dbReference type="NCBI Taxonomy" id="1538716"/>
    <lineage>
        <taxon>Eukaryota</taxon>
        <taxon>Metazoa</taxon>
        <taxon>Ecdysozoa</taxon>
        <taxon>Nematoda</taxon>
        <taxon>Chromadorea</taxon>
        <taxon>Rhabditida</taxon>
        <taxon>Rhabditina</taxon>
        <taxon>Diplogasteromorpha</taxon>
        <taxon>Diplogasteroidea</taxon>
        <taxon>Neodiplogasteridae</taxon>
        <taxon>Pristionchus</taxon>
    </lineage>
</organism>
<name>A0AAV5V5X3_9BILA</name>
<dbReference type="AlphaFoldDB" id="A0AAV5V5X3"/>
<feature type="region of interest" description="Disordered" evidence="2">
    <location>
        <begin position="1"/>
        <end position="38"/>
    </location>
</feature>
<dbReference type="SMART" id="SM00156">
    <property type="entry name" value="PP2Ac"/>
    <property type="match status" value="1"/>
</dbReference>
<proteinExistence type="inferred from homology"/>
<dbReference type="InterPro" id="IPR004843">
    <property type="entry name" value="Calcineurin-like_PHP"/>
</dbReference>
<reference evidence="4" key="1">
    <citation type="submission" date="2023-10" db="EMBL/GenBank/DDBJ databases">
        <title>Genome assembly of Pristionchus species.</title>
        <authorList>
            <person name="Yoshida K."/>
            <person name="Sommer R.J."/>
        </authorList>
    </citation>
    <scope>NUCLEOTIDE SEQUENCE</scope>
    <source>
        <strain evidence="4">RS5133</strain>
    </source>
</reference>
<dbReference type="InterPro" id="IPR050341">
    <property type="entry name" value="PP1_catalytic_subunit"/>
</dbReference>
<keyword evidence="5" id="KW-1185">Reference proteome</keyword>
<dbReference type="PANTHER" id="PTHR11668">
    <property type="entry name" value="SERINE/THREONINE PROTEIN PHOSPHATASE"/>
    <property type="match status" value="1"/>
</dbReference>
<dbReference type="GO" id="GO:0005634">
    <property type="term" value="C:nucleus"/>
    <property type="evidence" value="ECO:0007669"/>
    <property type="project" value="TreeGrafter"/>
</dbReference>
<gene>
    <name evidence="4" type="ORF">PFISCL1PPCAC_5835</name>
</gene>
<comment type="caution">
    <text evidence="4">The sequence shown here is derived from an EMBL/GenBank/DDBJ whole genome shotgun (WGS) entry which is preliminary data.</text>
</comment>
<comment type="similarity">
    <text evidence="1">Belongs to the PPP phosphatase family.</text>
</comment>
<evidence type="ECO:0000256" key="2">
    <source>
        <dbReference type="SAM" id="MobiDB-lite"/>
    </source>
</evidence>
<dbReference type="PANTHER" id="PTHR11668:SF491">
    <property type="entry name" value="SERINE_THREONINE-PROTEIN PHOSPHATASE"/>
    <property type="match status" value="1"/>
</dbReference>
<evidence type="ECO:0000256" key="1">
    <source>
        <dbReference type="RuleBase" id="RU004273"/>
    </source>
</evidence>
<dbReference type="InterPro" id="IPR006186">
    <property type="entry name" value="Ser/Thr-sp_prot-phosphatase"/>
</dbReference>
<dbReference type="EC" id="3.1.3.16" evidence="1"/>
<dbReference type="InterPro" id="IPR029052">
    <property type="entry name" value="Metallo-depent_PP-like"/>
</dbReference>
<evidence type="ECO:0000313" key="5">
    <source>
        <dbReference type="Proteomes" id="UP001432322"/>
    </source>
</evidence>
<evidence type="ECO:0000259" key="3">
    <source>
        <dbReference type="PROSITE" id="PS00125"/>
    </source>
</evidence>